<dbReference type="OrthoDB" id="35384at2157"/>
<dbReference type="EMBL" id="CP045484">
    <property type="protein sequence ID" value="QGR17786.1"/>
    <property type="molecule type" value="Genomic_DNA"/>
</dbReference>
<dbReference type="EMBL" id="JACHFY010000004">
    <property type="protein sequence ID" value="MBB5253480.1"/>
    <property type="molecule type" value="Genomic_DNA"/>
</dbReference>
<sequence length="238" mass="27472">MKCSTESNRDIRGFNFLLDNCDKEYLANKFQEFRKLANETGKTYIIRLADSNYYRFEIIMVPNSVTLLSIATARGVNNINLRDFSALEELATLSCCAYQNDKLKELALQFLGGQREYESEVVDLEEKTIEIEISPDCSKVEWNELKLPEQVEGKWTTTELAYTDRLYLKALAGQGKFITISTERPQNSIKFNSFERLNSLCCFVNIILQKLKECNGLVEALTPFLQQESGKRKRRKNE</sequence>
<organism evidence="2 3">
    <name type="scientific">Sulfurisphaera ohwakuensis</name>
    <dbReference type="NCBI Taxonomy" id="69656"/>
    <lineage>
        <taxon>Archaea</taxon>
        <taxon>Thermoproteota</taxon>
        <taxon>Thermoprotei</taxon>
        <taxon>Sulfolobales</taxon>
        <taxon>Sulfolobaceae</taxon>
        <taxon>Sulfurisphaera</taxon>
    </lineage>
</organism>
<evidence type="ECO:0000313" key="4">
    <source>
        <dbReference type="Proteomes" id="UP000582213"/>
    </source>
</evidence>
<evidence type="ECO:0000313" key="3">
    <source>
        <dbReference type="Proteomes" id="UP000427373"/>
    </source>
</evidence>
<evidence type="ECO:0000313" key="2">
    <source>
        <dbReference type="EMBL" id="QGR17786.1"/>
    </source>
</evidence>
<dbReference type="GeneID" id="42801942"/>
<reference evidence="1 4" key="2">
    <citation type="submission" date="2020-08" db="EMBL/GenBank/DDBJ databases">
        <title>Genomic Encyclopedia of Type Strains, Phase IV (KMG-IV): sequencing the most valuable type-strain genomes for metagenomic binning, comparative biology and taxonomic classification.</title>
        <authorList>
            <person name="Goeker M."/>
        </authorList>
    </citation>
    <scope>NUCLEOTIDE SEQUENCE [LARGE SCALE GENOMIC DNA]</scope>
    <source>
        <strain evidence="1 4">DSM 12421</strain>
    </source>
</reference>
<keyword evidence="3" id="KW-1185">Reference proteome</keyword>
<evidence type="ECO:0000313" key="1">
    <source>
        <dbReference type="EMBL" id="MBB5253480.1"/>
    </source>
</evidence>
<accession>A0A650CJ20</accession>
<dbReference type="Proteomes" id="UP000427373">
    <property type="component" value="Chromosome"/>
</dbReference>
<reference evidence="2 3" key="1">
    <citation type="submission" date="2019-10" db="EMBL/GenBank/DDBJ databases">
        <title>Genome Sequences from Six Type Strain Members of the Archaeal Family Sulfolobaceae: Acidianus ambivalens, Acidianus infernus, Metallosphaera prunae, Stygiolobus azoricus, Sulfolobus metallicus, and Sulfurisphaera ohwakuensis.</title>
        <authorList>
            <person name="Counts J.A."/>
            <person name="Kelly R.M."/>
        </authorList>
    </citation>
    <scope>NUCLEOTIDE SEQUENCE [LARGE SCALE GENOMIC DNA]</scope>
    <source>
        <strain evidence="2 3">TA-1</strain>
    </source>
</reference>
<proteinExistence type="predicted"/>
<dbReference type="AlphaFoldDB" id="A0A650CJ20"/>
<dbReference type="KEGG" id="soh:D1869_11820"/>
<name>A0A650CJ20_SULOH</name>
<dbReference type="Proteomes" id="UP000582213">
    <property type="component" value="Unassembled WGS sequence"/>
</dbReference>
<protein>
    <submittedName>
        <fullName evidence="2">Uncharacterized protein</fullName>
    </submittedName>
</protein>
<gene>
    <name evidence="2" type="ORF">D1869_11820</name>
    <name evidence="1" type="ORF">HNQ62_001241</name>
</gene>
<dbReference type="RefSeq" id="WP_156015241.1">
    <property type="nucleotide sequence ID" value="NZ_CP045484.1"/>
</dbReference>